<dbReference type="GO" id="GO:0046872">
    <property type="term" value="F:metal ion binding"/>
    <property type="evidence" value="ECO:0007669"/>
    <property type="project" value="UniProtKB-KW"/>
</dbReference>
<dbReference type="NCBIfam" id="TIGR00476">
    <property type="entry name" value="selD"/>
    <property type="match status" value="1"/>
</dbReference>
<dbReference type="FunFam" id="3.30.1330.10:FF:000003">
    <property type="entry name" value="Selenide, water dikinase"/>
    <property type="match status" value="1"/>
</dbReference>
<dbReference type="SUPFAM" id="SSF55326">
    <property type="entry name" value="PurM N-terminal domain-like"/>
    <property type="match status" value="1"/>
</dbReference>
<dbReference type="InterPro" id="IPR004536">
    <property type="entry name" value="SPS/SelD"/>
</dbReference>
<dbReference type="PANTHER" id="PTHR10256">
    <property type="entry name" value="SELENIDE, WATER DIKINASE"/>
    <property type="match status" value="1"/>
</dbReference>
<dbReference type="InterPro" id="IPR036921">
    <property type="entry name" value="PurM-like_N_sf"/>
</dbReference>
<reference evidence="10" key="1">
    <citation type="journal article" date="2014" name="Front. Microbiol.">
        <title>High frequency of phylogenetically diverse reductive dehalogenase-homologous genes in deep subseafloor sedimentary metagenomes.</title>
        <authorList>
            <person name="Kawai M."/>
            <person name="Futagami T."/>
            <person name="Toyoda A."/>
            <person name="Takaki Y."/>
            <person name="Nishi S."/>
            <person name="Hori S."/>
            <person name="Arai W."/>
            <person name="Tsubouchi T."/>
            <person name="Morono Y."/>
            <person name="Uchiyama I."/>
            <person name="Ito T."/>
            <person name="Fujiyama A."/>
            <person name="Inagaki F."/>
            <person name="Takami H."/>
        </authorList>
    </citation>
    <scope>NUCLEOTIDE SEQUENCE</scope>
    <source>
        <strain evidence="10">Expedition CK06-06</strain>
    </source>
</reference>
<evidence type="ECO:0000256" key="1">
    <source>
        <dbReference type="ARBA" id="ARBA00008026"/>
    </source>
</evidence>
<keyword evidence="2" id="KW-0808">Transferase</keyword>
<evidence type="ECO:0000256" key="7">
    <source>
        <dbReference type="ARBA" id="ARBA00022842"/>
    </source>
</evidence>
<evidence type="ECO:0000256" key="2">
    <source>
        <dbReference type="ARBA" id="ARBA00022679"/>
    </source>
</evidence>
<dbReference type="Pfam" id="PF00586">
    <property type="entry name" value="AIRS"/>
    <property type="match status" value="1"/>
</dbReference>
<comment type="caution">
    <text evidence="10">The sequence shown here is derived from an EMBL/GenBank/DDBJ whole genome shotgun (WGS) entry which is preliminary data.</text>
</comment>
<organism evidence="10">
    <name type="scientific">marine sediment metagenome</name>
    <dbReference type="NCBI Taxonomy" id="412755"/>
    <lineage>
        <taxon>unclassified sequences</taxon>
        <taxon>metagenomes</taxon>
        <taxon>ecological metagenomes</taxon>
    </lineage>
</organism>
<accession>X1E511</accession>
<dbReference type="Gene3D" id="3.30.1330.10">
    <property type="entry name" value="PurM-like, N-terminal domain"/>
    <property type="match status" value="1"/>
</dbReference>
<keyword evidence="4" id="KW-0547">Nucleotide-binding</keyword>
<evidence type="ECO:0000256" key="5">
    <source>
        <dbReference type="ARBA" id="ARBA00022777"/>
    </source>
</evidence>
<keyword evidence="6" id="KW-0067">ATP-binding</keyword>
<dbReference type="GO" id="GO:0005737">
    <property type="term" value="C:cytoplasm"/>
    <property type="evidence" value="ECO:0007669"/>
    <property type="project" value="TreeGrafter"/>
</dbReference>
<protein>
    <recommendedName>
        <fullName evidence="9">PurM-like N-terminal domain-containing protein</fullName>
    </recommendedName>
</protein>
<keyword evidence="7" id="KW-0460">Magnesium</keyword>
<dbReference type="GO" id="GO:0016260">
    <property type="term" value="P:selenocysteine biosynthetic process"/>
    <property type="evidence" value="ECO:0007669"/>
    <property type="project" value="TreeGrafter"/>
</dbReference>
<feature type="domain" description="PurM-like N-terminal" evidence="9">
    <location>
        <begin position="47"/>
        <end position="140"/>
    </location>
</feature>
<dbReference type="PANTHER" id="PTHR10256:SF0">
    <property type="entry name" value="INACTIVE SELENIDE, WATER DIKINASE-LIKE PROTEIN-RELATED"/>
    <property type="match status" value="1"/>
</dbReference>
<dbReference type="GO" id="GO:0005524">
    <property type="term" value="F:ATP binding"/>
    <property type="evidence" value="ECO:0007669"/>
    <property type="project" value="UniProtKB-KW"/>
</dbReference>
<dbReference type="AlphaFoldDB" id="X1E511"/>
<evidence type="ECO:0000256" key="3">
    <source>
        <dbReference type="ARBA" id="ARBA00022723"/>
    </source>
</evidence>
<dbReference type="GO" id="GO:0004756">
    <property type="term" value="F:selenide, water dikinase activity"/>
    <property type="evidence" value="ECO:0007669"/>
    <property type="project" value="TreeGrafter"/>
</dbReference>
<dbReference type="InterPro" id="IPR016188">
    <property type="entry name" value="PurM-like_N"/>
</dbReference>
<evidence type="ECO:0000256" key="6">
    <source>
        <dbReference type="ARBA" id="ARBA00022840"/>
    </source>
</evidence>
<proteinExistence type="inferred from homology"/>
<dbReference type="EMBL" id="BART01033898">
    <property type="protein sequence ID" value="GAH12284.1"/>
    <property type="molecule type" value="Genomic_DNA"/>
</dbReference>
<evidence type="ECO:0000313" key="10">
    <source>
        <dbReference type="EMBL" id="GAH12284.1"/>
    </source>
</evidence>
<name>X1E511_9ZZZZ</name>
<evidence type="ECO:0000259" key="9">
    <source>
        <dbReference type="Pfam" id="PF00586"/>
    </source>
</evidence>
<keyword evidence="8" id="KW-0711">Selenium</keyword>
<gene>
    <name evidence="10" type="ORF">S01H4_58095</name>
</gene>
<comment type="similarity">
    <text evidence="1">Belongs to the selenophosphate synthase 1 family. Class I subfamily.</text>
</comment>
<keyword evidence="3" id="KW-0479">Metal-binding</keyword>
<sequence length="140" mass="14917">MKNIRLSETVRGSGCASKLGPGLLDRALCGLEFLADPNVIVGLEKPDDAGVYRLREDLAIIQTIDYFTPIVDDPYDFGQIAAANALSDVYAMGGYPLTAMNVVCFPSENMDISILREIIRGGLAKLSEAGVVLVGGHSVD</sequence>
<evidence type="ECO:0000256" key="4">
    <source>
        <dbReference type="ARBA" id="ARBA00022741"/>
    </source>
</evidence>
<keyword evidence="5" id="KW-0418">Kinase</keyword>
<evidence type="ECO:0000256" key="8">
    <source>
        <dbReference type="ARBA" id="ARBA00023266"/>
    </source>
</evidence>
<feature type="non-terminal residue" evidence="10">
    <location>
        <position position="140"/>
    </location>
</feature>